<sequence length="242" mass="24630">MSSQNGSLHGIESILAPLRASPSPLLIWHGPSGERVELSGRVFDNWVAKSANLLSEEYDAGPGTCVAFAAPAHWKTLALAFAAWQLGARVVISDAEGAADLGADLVVTDAPETVEADEILAVALGSLALNFGAELPSGALDYAAEVRSFGDVAFPESVAAGAGALTTALGTLTFGELVAPAGGDGGTAAFVADDHEADEPALGAALRAAVVQFGRGDALVLFGRGVEAREALLAQERAVRRI</sequence>
<proteinExistence type="predicted"/>
<keyword evidence="2" id="KW-1185">Reference proteome</keyword>
<dbReference type="AlphaFoldDB" id="A0A4Q8AES5"/>
<protein>
    <submittedName>
        <fullName evidence="1">Uncharacterized protein (TIGR03089 family)</fullName>
    </submittedName>
</protein>
<dbReference type="EMBL" id="SHLA01000001">
    <property type="protein sequence ID" value="RZU62089.1"/>
    <property type="molecule type" value="Genomic_DNA"/>
</dbReference>
<dbReference type="InterPro" id="IPR017523">
    <property type="entry name" value="Rv3268"/>
</dbReference>
<dbReference type="SUPFAM" id="SSF56801">
    <property type="entry name" value="Acetyl-CoA synthetase-like"/>
    <property type="match status" value="1"/>
</dbReference>
<gene>
    <name evidence="1" type="ORF">EV380_1677</name>
</gene>
<dbReference type="RefSeq" id="WP_130450638.1">
    <property type="nucleotide sequence ID" value="NZ_SHLA01000001.1"/>
</dbReference>
<comment type="caution">
    <text evidence="1">The sequence shown here is derived from an EMBL/GenBank/DDBJ whole genome shotgun (WGS) entry which is preliminary data.</text>
</comment>
<reference evidence="1 2" key="1">
    <citation type="submission" date="2019-02" db="EMBL/GenBank/DDBJ databases">
        <title>Sequencing the genomes of 1000 actinobacteria strains.</title>
        <authorList>
            <person name="Klenk H.-P."/>
        </authorList>
    </citation>
    <scope>NUCLEOTIDE SEQUENCE [LARGE SCALE GENOMIC DNA]</scope>
    <source>
        <strain evidence="1 2">DSM 17364</strain>
    </source>
</reference>
<evidence type="ECO:0000313" key="1">
    <source>
        <dbReference type="EMBL" id="RZU62089.1"/>
    </source>
</evidence>
<dbReference type="InterPro" id="IPR042099">
    <property type="entry name" value="ANL_N_sf"/>
</dbReference>
<dbReference type="Gene3D" id="3.40.50.12780">
    <property type="entry name" value="N-terminal domain of ligase-like"/>
    <property type="match status" value="1"/>
</dbReference>
<evidence type="ECO:0000313" key="2">
    <source>
        <dbReference type="Proteomes" id="UP000292685"/>
    </source>
</evidence>
<accession>A0A4Q8AES5</accession>
<dbReference type="NCBIfam" id="TIGR03089">
    <property type="entry name" value="TIGR03089 family protein"/>
    <property type="match status" value="1"/>
</dbReference>
<organism evidence="1 2">
    <name type="scientific">Zhihengliuella halotolerans</name>
    <dbReference type="NCBI Taxonomy" id="370736"/>
    <lineage>
        <taxon>Bacteria</taxon>
        <taxon>Bacillati</taxon>
        <taxon>Actinomycetota</taxon>
        <taxon>Actinomycetes</taxon>
        <taxon>Micrococcales</taxon>
        <taxon>Micrococcaceae</taxon>
        <taxon>Zhihengliuella</taxon>
    </lineage>
</organism>
<name>A0A4Q8AES5_9MICC</name>
<dbReference type="OrthoDB" id="3396763at2"/>
<dbReference type="Proteomes" id="UP000292685">
    <property type="component" value="Unassembled WGS sequence"/>
</dbReference>